<evidence type="ECO:0000313" key="8">
    <source>
        <dbReference type="Proteomes" id="UP001595733"/>
    </source>
</evidence>
<dbReference type="Gene3D" id="2.40.50.140">
    <property type="entry name" value="Nucleic acid-binding proteins"/>
    <property type="match status" value="1"/>
</dbReference>
<name>A0ABV8UYF6_9BACL</name>
<dbReference type="PROSITE" id="PS01230">
    <property type="entry name" value="TRMA_1"/>
    <property type="match status" value="1"/>
</dbReference>
<dbReference type="CDD" id="cd02440">
    <property type="entry name" value="AdoMet_MTases"/>
    <property type="match status" value="1"/>
</dbReference>
<dbReference type="GO" id="GO:0008168">
    <property type="term" value="F:methyltransferase activity"/>
    <property type="evidence" value="ECO:0007669"/>
    <property type="project" value="UniProtKB-KW"/>
</dbReference>
<dbReference type="PROSITE" id="PS51687">
    <property type="entry name" value="SAM_MT_RNA_M5U"/>
    <property type="match status" value="1"/>
</dbReference>
<dbReference type="SUPFAM" id="SSF53335">
    <property type="entry name" value="S-adenosyl-L-methionine-dependent methyltransferases"/>
    <property type="match status" value="1"/>
</dbReference>
<sequence>MDMTVQKNDRLTVFVEDLTHDGQGVAKVDGYPLFIKGALPDEEVEIHVVKALKKYGFAKLLEVNKPSPFRVSAPCPVFETCGGCQLQHLSYEGQLMVKEKQVRSAMERIGKIHAPVLPVKGMDNPWRYRNKSQIPFGLEDGRVVAGFYKSGSHDIADTPTCLIQSEEADRLMVALKERALEFGLTPYDEKTGQGQLRHLVVRTGYVSGETMVVLVTKSRKISQPERLIQLIREIEPTTVSIVQNINPARTNVIFGEETFVHWGKSQIVDSIGDIQFEISARSFYQINPVQTKVLYEQALEYANLTGHETVMDAYCGIGTISLFLAQKAKSVVGVEIVPPAVEDARRNAVLNGFTNAEFEIGAAEDVITAWYEAGQVPDVVVVDPPRKGLDGKLIETLVAHKPRRIVYVSCNPATLARDLRLFEDGGYTIHEVQPVDMFPHSTHVECVTYLTI</sequence>
<evidence type="ECO:0000313" key="7">
    <source>
        <dbReference type="EMBL" id="MFC4355751.1"/>
    </source>
</evidence>
<dbReference type="InterPro" id="IPR002792">
    <property type="entry name" value="TRAM_dom"/>
</dbReference>
<dbReference type="InterPro" id="IPR010280">
    <property type="entry name" value="U5_MeTrfase_fam"/>
</dbReference>
<dbReference type="InterPro" id="IPR030390">
    <property type="entry name" value="MeTrfase_TrmA_AS"/>
</dbReference>
<dbReference type="Proteomes" id="UP001595733">
    <property type="component" value="Unassembled WGS sequence"/>
</dbReference>
<keyword evidence="1 4" id="KW-0489">Methyltransferase</keyword>
<dbReference type="EMBL" id="JBHSEF010000024">
    <property type="protein sequence ID" value="MFC4355751.1"/>
    <property type="molecule type" value="Genomic_DNA"/>
</dbReference>
<evidence type="ECO:0000256" key="2">
    <source>
        <dbReference type="ARBA" id="ARBA00022679"/>
    </source>
</evidence>
<protein>
    <submittedName>
        <fullName evidence="7">23S rRNA (Uracil(1939)-C(5))-methyltransferase RlmD</fullName>
        <ecNumber evidence="7">2.1.1.190</ecNumber>
    </submittedName>
</protein>
<feature type="binding site" evidence="4">
    <location>
        <position position="314"/>
    </location>
    <ligand>
        <name>S-adenosyl-L-methionine</name>
        <dbReference type="ChEBI" id="CHEBI:59789"/>
    </ligand>
</feature>
<feature type="binding site" evidence="4">
    <location>
        <position position="335"/>
    </location>
    <ligand>
        <name>S-adenosyl-L-methionine</name>
        <dbReference type="ChEBI" id="CHEBI:59789"/>
    </ligand>
</feature>
<comment type="similarity">
    <text evidence="4">Belongs to the class I-like SAM-binding methyltransferase superfamily. RNA M5U methyltransferase family.</text>
</comment>
<evidence type="ECO:0000259" key="6">
    <source>
        <dbReference type="PROSITE" id="PS50926"/>
    </source>
</evidence>
<feature type="active site" description="Nucleophile" evidence="4">
    <location>
        <position position="410"/>
    </location>
</feature>
<keyword evidence="3 4" id="KW-0949">S-adenosyl-L-methionine</keyword>
<dbReference type="PROSITE" id="PS50926">
    <property type="entry name" value="TRAM"/>
    <property type="match status" value="1"/>
</dbReference>
<dbReference type="PANTHER" id="PTHR11061">
    <property type="entry name" value="RNA M5U METHYLTRANSFERASE"/>
    <property type="match status" value="1"/>
</dbReference>
<gene>
    <name evidence="7" type="primary">rlmD</name>
    <name evidence="7" type="ORF">ACFO0S_11875</name>
</gene>
<dbReference type="PROSITE" id="PS01231">
    <property type="entry name" value="TRMA_2"/>
    <property type="match status" value="1"/>
</dbReference>
<accession>A0ABV8UYF6</accession>
<dbReference type="Pfam" id="PF05958">
    <property type="entry name" value="tRNA_U5-meth_tr"/>
    <property type="match status" value="1"/>
</dbReference>
<dbReference type="GO" id="GO:0032259">
    <property type="term" value="P:methylation"/>
    <property type="evidence" value="ECO:0007669"/>
    <property type="project" value="UniProtKB-KW"/>
</dbReference>
<dbReference type="SUPFAM" id="SSF50249">
    <property type="entry name" value="Nucleic acid-binding proteins"/>
    <property type="match status" value="1"/>
</dbReference>
<organism evidence="7 8">
    <name type="scientific">Chryseomicrobium palamuruense</name>
    <dbReference type="NCBI Taxonomy" id="682973"/>
    <lineage>
        <taxon>Bacteria</taxon>
        <taxon>Bacillati</taxon>
        <taxon>Bacillota</taxon>
        <taxon>Bacilli</taxon>
        <taxon>Bacillales</taxon>
        <taxon>Caryophanaceae</taxon>
        <taxon>Chryseomicrobium</taxon>
    </lineage>
</organism>
<comment type="caution">
    <text evidence="7">The sequence shown here is derived from an EMBL/GenBank/DDBJ whole genome shotgun (WGS) entry which is preliminary data.</text>
</comment>
<dbReference type="Gene3D" id="2.40.50.1070">
    <property type="match status" value="1"/>
</dbReference>
<dbReference type="InterPro" id="IPR030391">
    <property type="entry name" value="MeTrfase_TrmA_CS"/>
</dbReference>
<dbReference type="InterPro" id="IPR012340">
    <property type="entry name" value="NA-bd_OB-fold"/>
</dbReference>
<evidence type="ECO:0000256" key="5">
    <source>
        <dbReference type="PROSITE-ProRule" id="PRU10015"/>
    </source>
</evidence>
<feature type="binding site" evidence="4">
    <location>
        <position position="383"/>
    </location>
    <ligand>
        <name>S-adenosyl-L-methionine</name>
        <dbReference type="ChEBI" id="CHEBI:59789"/>
    </ligand>
</feature>
<evidence type="ECO:0000256" key="3">
    <source>
        <dbReference type="ARBA" id="ARBA00022691"/>
    </source>
</evidence>
<feature type="binding site" evidence="4">
    <location>
        <position position="285"/>
    </location>
    <ligand>
        <name>S-adenosyl-L-methionine</name>
        <dbReference type="ChEBI" id="CHEBI:59789"/>
    </ligand>
</feature>
<keyword evidence="8" id="KW-1185">Reference proteome</keyword>
<keyword evidence="2 4" id="KW-0808">Transferase</keyword>
<dbReference type="RefSeq" id="WP_378142344.1">
    <property type="nucleotide sequence ID" value="NZ_JBHSEF010000024.1"/>
</dbReference>
<proteinExistence type="inferred from homology"/>
<dbReference type="NCBIfam" id="TIGR00479">
    <property type="entry name" value="rumA"/>
    <property type="match status" value="1"/>
</dbReference>
<feature type="domain" description="TRAM" evidence="6">
    <location>
        <begin position="4"/>
        <end position="62"/>
    </location>
</feature>
<evidence type="ECO:0000256" key="1">
    <source>
        <dbReference type="ARBA" id="ARBA00022603"/>
    </source>
</evidence>
<dbReference type="InterPro" id="IPR029063">
    <property type="entry name" value="SAM-dependent_MTases_sf"/>
</dbReference>
<evidence type="ECO:0000256" key="4">
    <source>
        <dbReference type="PROSITE-ProRule" id="PRU01024"/>
    </source>
</evidence>
<dbReference type="Pfam" id="PF01938">
    <property type="entry name" value="TRAM"/>
    <property type="match status" value="1"/>
</dbReference>
<feature type="active site" evidence="5">
    <location>
        <position position="410"/>
    </location>
</feature>
<dbReference type="EC" id="2.1.1.190" evidence="7"/>
<dbReference type="PANTHER" id="PTHR11061:SF30">
    <property type="entry name" value="TRNA (URACIL(54)-C(5))-METHYLTRANSFERASE"/>
    <property type="match status" value="1"/>
</dbReference>
<dbReference type="Gene3D" id="3.40.50.150">
    <property type="entry name" value="Vaccinia Virus protein VP39"/>
    <property type="match status" value="1"/>
</dbReference>
<reference evidence="8" key="1">
    <citation type="journal article" date="2019" name="Int. J. Syst. Evol. Microbiol.">
        <title>The Global Catalogue of Microorganisms (GCM) 10K type strain sequencing project: providing services to taxonomists for standard genome sequencing and annotation.</title>
        <authorList>
            <consortium name="The Broad Institute Genomics Platform"/>
            <consortium name="The Broad Institute Genome Sequencing Center for Infectious Disease"/>
            <person name="Wu L."/>
            <person name="Ma J."/>
        </authorList>
    </citation>
    <scope>NUCLEOTIDE SEQUENCE [LARGE SCALE GENOMIC DNA]</scope>
    <source>
        <strain evidence="8">CCUG 50353</strain>
    </source>
</reference>